<reference evidence="2 8" key="1">
    <citation type="submission" date="2015-09" db="EMBL/GenBank/DDBJ databases">
        <authorList>
            <consortium name="Pathogen Informatics"/>
        </authorList>
    </citation>
    <scope>NUCLEOTIDE SEQUENCE [LARGE SCALE GENOMIC DNA]</scope>
    <source>
        <strain evidence="2 8">2789STDY5834968</strain>
    </source>
</reference>
<evidence type="ECO:0000313" key="10">
    <source>
        <dbReference type="Proteomes" id="UP000286220"/>
    </source>
</evidence>
<evidence type="ECO:0000313" key="11">
    <source>
        <dbReference type="Proteomes" id="UP000286581"/>
    </source>
</evidence>
<dbReference type="EMBL" id="CYXM01000011">
    <property type="protein sequence ID" value="CUN16362.1"/>
    <property type="molecule type" value="Genomic_DNA"/>
</dbReference>
<sequence>MKKTGIVILTIALIAAICGSFYVVNDKSKRANQKEKVLTEVQRITTKDLDKNYPQTPREVVKLYNRIVKCYYGMQYSDEELDALTDQALKLFDDELAANNPKDTYKQSVTADAQSYKDQGVTLAQTGVCDSNDVKYVTDNGSKIAYVKASYFMKEGSSYSKTYQEYVLRQDKEGCWRILTFYKIAADSDTETE</sequence>
<proteinExistence type="predicted"/>
<dbReference type="Proteomes" id="UP001197741">
    <property type="component" value="Unassembled WGS sequence"/>
</dbReference>
<dbReference type="EMBL" id="QSAE01000007">
    <property type="protein sequence ID" value="RGW40856.1"/>
    <property type="molecule type" value="Genomic_DNA"/>
</dbReference>
<name>A0A173UMW2_9FIRM</name>
<evidence type="ECO:0000313" key="4">
    <source>
        <dbReference type="EMBL" id="MDB8017609.1"/>
    </source>
</evidence>
<accession>A0A173UMW2</accession>
<dbReference type="OrthoDB" id="9795825at2"/>
<organism evidence="2 8">
    <name type="scientific">Agathobacter rectalis</name>
    <dbReference type="NCBI Taxonomy" id="39491"/>
    <lineage>
        <taxon>Bacteria</taxon>
        <taxon>Bacillati</taxon>
        <taxon>Bacillota</taxon>
        <taxon>Clostridia</taxon>
        <taxon>Lachnospirales</taxon>
        <taxon>Lachnospiraceae</taxon>
        <taxon>Agathobacter</taxon>
    </lineage>
</organism>
<dbReference type="Proteomes" id="UP000286581">
    <property type="component" value="Unassembled WGS sequence"/>
</dbReference>
<gene>
    <name evidence="7" type="ORF">DW912_11640</name>
    <name evidence="6" type="ORF">DWV78_04050</name>
    <name evidence="5" type="ORF">DXB72_07400</name>
    <name evidence="2" type="ORF">ERS852580_02276</name>
    <name evidence="3" type="ORF">LIZ82_09070</name>
    <name evidence="4" type="ORF">PNE45_06135</name>
</gene>
<dbReference type="InterPro" id="IPR046563">
    <property type="entry name" value="DUF6715"/>
</dbReference>
<dbReference type="AlphaFoldDB" id="A0A173UMW2"/>
<reference evidence="9 10" key="2">
    <citation type="submission" date="2018-08" db="EMBL/GenBank/DDBJ databases">
        <title>A genome reference for cultivated species of the human gut microbiota.</title>
        <authorList>
            <person name="Zou Y."/>
            <person name="Xue W."/>
            <person name="Luo G."/>
        </authorList>
    </citation>
    <scope>NUCLEOTIDE SEQUENCE [LARGE SCALE GENOMIC DNA]</scope>
    <source>
        <strain evidence="6 11">AF12-8</strain>
        <strain evidence="7 10">AM42-17AT</strain>
        <strain evidence="5 9">OM05-6AA</strain>
    </source>
</reference>
<dbReference type="EMBL" id="QSUG01000006">
    <property type="protein sequence ID" value="RGN23195.1"/>
    <property type="molecule type" value="Genomic_DNA"/>
</dbReference>
<dbReference type="EMBL" id="JAJCJQ010000011">
    <property type="protein sequence ID" value="MCB6961033.1"/>
    <property type="molecule type" value="Genomic_DNA"/>
</dbReference>
<evidence type="ECO:0000313" key="2">
    <source>
        <dbReference type="EMBL" id="CUN16362.1"/>
    </source>
</evidence>
<dbReference type="Proteomes" id="UP000260970">
    <property type="component" value="Unassembled WGS sequence"/>
</dbReference>
<evidence type="ECO:0000313" key="9">
    <source>
        <dbReference type="Proteomes" id="UP000260970"/>
    </source>
</evidence>
<feature type="transmembrane region" description="Helical" evidence="1">
    <location>
        <begin position="6"/>
        <end position="24"/>
    </location>
</feature>
<keyword evidence="1" id="KW-0812">Transmembrane</keyword>
<dbReference type="Proteomes" id="UP001212823">
    <property type="component" value="Unassembled WGS sequence"/>
</dbReference>
<evidence type="ECO:0000313" key="6">
    <source>
        <dbReference type="EMBL" id="RGW40856.1"/>
    </source>
</evidence>
<keyword evidence="1" id="KW-0472">Membrane</keyword>
<reference evidence="3" key="3">
    <citation type="submission" date="2021-10" db="EMBL/GenBank/DDBJ databases">
        <title>Collection of gut derived symbiotic bacterial strains cultured from healthy donors.</title>
        <authorList>
            <person name="Lin H."/>
            <person name="Littmann E."/>
            <person name="Kohout C."/>
            <person name="Pamer E.G."/>
        </authorList>
    </citation>
    <scope>NUCLEOTIDE SEQUENCE</scope>
    <source>
        <strain evidence="3">DFI.7.28A</strain>
    </source>
</reference>
<dbReference type="EMBL" id="QSFZ01000012">
    <property type="protein sequence ID" value="RHA90911.1"/>
    <property type="molecule type" value="Genomic_DNA"/>
</dbReference>
<evidence type="ECO:0000313" key="3">
    <source>
        <dbReference type="EMBL" id="MCB6961033.1"/>
    </source>
</evidence>
<protein>
    <submittedName>
        <fullName evidence="2">Uncharacterized protein</fullName>
    </submittedName>
</protein>
<evidence type="ECO:0000256" key="1">
    <source>
        <dbReference type="SAM" id="Phobius"/>
    </source>
</evidence>
<evidence type="ECO:0000313" key="8">
    <source>
        <dbReference type="Proteomes" id="UP000095673"/>
    </source>
</evidence>
<dbReference type="Proteomes" id="UP000095673">
    <property type="component" value="Unassembled WGS sequence"/>
</dbReference>
<dbReference type="RefSeq" id="WP_055238341.1">
    <property type="nucleotide sequence ID" value="NZ_CYXM01000011.1"/>
</dbReference>
<dbReference type="Pfam" id="PF20462">
    <property type="entry name" value="DUF6715"/>
    <property type="match status" value="1"/>
</dbReference>
<evidence type="ECO:0000313" key="5">
    <source>
        <dbReference type="EMBL" id="RGN23195.1"/>
    </source>
</evidence>
<dbReference type="EMBL" id="JAQLYE010000008">
    <property type="protein sequence ID" value="MDB8017609.1"/>
    <property type="molecule type" value="Genomic_DNA"/>
</dbReference>
<keyword evidence="1" id="KW-1133">Transmembrane helix</keyword>
<dbReference type="Proteomes" id="UP000286220">
    <property type="component" value="Unassembled WGS sequence"/>
</dbReference>
<reference evidence="4" key="4">
    <citation type="submission" date="2023-01" db="EMBL/GenBank/DDBJ databases">
        <title>Human gut microbiome strain richness.</title>
        <authorList>
            <person name="Chen-Liaw A."/>
        </authorList>
    </citation>
    <scope>NUCLEOTIDE SEQUENCE</scope>
    <source>
        <strain evidence="4">1001283st1_D2_1001283B150209_150212</strain>
    </source>
</reference>
<evidence type="ECO:0000313" key="7">
    <source>
        <dbReference type="EMBL" id="RHA90911.1"/>
    </source>
</evidence>